<sequence>MKQNSIIDSLTIKGLSYYIFFILMLTAKGLGLDSGDKLYYVLSLAALACIACKLCMTEYRFIEAVAIGMLVLIAFFAYINSGRLGIVLSVLAIVGMKDMDIGKLFRLGLVTFGASFIVTVLGAISGFIPNPLVVHEKGAIGEVIRWGMGYSTGNIFHVSYFILVVLLVYHMDARYGLKNLFWLMMGNILVFVFSLSYTGVAVTSFYLLLNLYAIKRKRLSLSERVLCQLPLPLCFLFSFIVPFLVKYPLGQKLDSLLQARLSFSSYYLTNQPITLLGTRMKEVPYSWVIMDNGYVYILMTFGVIVLLLFILAYMSAVITYTRRGEHGKLAIIFCFLLYGIMEQFISNAFMNLSLLFIGEMLFNAQNPRKIMRLQKIGIFSGLIKIGEKKVLFLKKKSVRREKVVEKIVHRRKWIWLSAGMAGVLSIFVYISFEPKADYITVPLTALNYIDAQGALFHTEDVYEQKSDLNNLMEHYRQITTDENFCNKVLSELKKNDGNNVDEAADLTAGKLKSMVEFSLPQYVHSSGIYNVFRMRILETDCDISEETYVSILKEITGELQSENEKAGISTELLIPERIWKSEGTDRIEHIVYKDSYFVKKDGNIVRTEQIRTAIIWMLMGAMTGSIISGACVAGVNRKT</sequence>
<feature type="transmembrane region" description="Helical" evidence="1">
    <location>
        <begin position="38"/>
        <end position="56"/>
    </location>
</feature>
<feature type="transmembrane region" description="Helical" evidence="1">
    <location>
        <begin position="613"/>
        <end position="635"/>
    </location>
</feature>
<organism evidence="2 3">
    <name type="scientific">Kineothrix sedimenti</name>
    <dbReference type="NCBI Taxonomy" id="3123317"/>
    <lineage>
        <taxon>Bacteria</taxon>
        <taxon>Bacillati</taxon>
        <taxon>Bacillota</taxon>
        <taxon>Clostridia</taxon>
        <taxon>Lachnospirales</taxon>
        <taxon>Lachnospiraceae</taxon>
        <taxon>Kineothrix</taxon>
    </lineage>
</organism>
<keyword evidence="1" id="KW-0812">Transmembrane</keyword>
<feature type="transmembrane region" description="Helical" evidence="1">
    <location>
        <begin position="12"/>
        <end position="32"/>
    </location>
</feature>
<keyword evidence="1" id="KW-0472">Membrane</keyword>
<reference evidence="2 3" key="1">
    <citation type="submission" date="2024-02" db="EMBL/GenBank/DDBJ databases">
        <title>Bacterial strain from lacustrine sediment.</title>
        <authorList>
            <person name="Petit C."/>
            <person name="Fadhlaoui K."/>
        </authorList>
    </citation>
    <scope>NUCLEOTIDE SEQUENCE [LARGE SCALE GENOMIC DNA]</scope>
    <source>
        <strain evidence="2 3">IPX-CK</strain>
    </source>
</reference>
<accession>A0ABZ3EVX7</accession>
<feature type="transmembrane region" description="Helical" evidence="1">
    <location>
        <begin position="413"/>
        <end position="432"/>
    </location>
</feature>
<dbReference type="RefSeq" id="WP_342757086.1">
    <property type="nucleotide sequence ID" value="NZ_CP146256.1"/>
</dbReference>
<evidence type="ECO:0000256" key="1">
    <source>
        <dbReference type="SAM" id="Phobius"/>
    </source>
</evidence>
<feature type="transmembrane region" description="Helical" evidence="1">
    <location>
        <begin position="376"/>
        <end position="393"/>
    </location>
</feature>
<gene>
    <name evidence="2" type="ORF">V6984_18570</name>
</gene>
<feature type="transmembrane region" description="Helical" evidence="1">
    <location>
        <begin position="68"/>
        <end position="95"/>
    </location>
</feature>
<proteinExistence type="predicted"/>
<keyword evidence="3" id="KW-1185">Reference proteome</keyword>
<dbReference type="EMBL" id="CP146256">
    <property type="protein sequence ID" value="XAH73482.1"/>
    <property type="molecule type" value="Genomic_DNA"/>
</dbReference>
<evidence type="ECO:0000313" key="3">
    <source>
        <dbReference type="Proteomes" id="UP001451571"/>
    </source>
</evidence>
<name>A0ABZ3EVX7_9FIRM</name>
<feature type="transmembrane region" description="Helical" evidence="1">
    <location>
        <begin position="149"/>
        <end position="169"/>
    </location>
</feature>
<evidence type="ECO:0000313" key="2">
    <source>
        <dbReference type="EMBL" id="XAH73482.1"/>
    </source>
</evidence>
<keyword evidence="1" id="KW-1133">Transmembrane helix</keyword>
<dbReference type="Proteomes" id="UP001451571">
    <property type="component" value="Chromosome"/>
</dbReference>
<feature type="transmembrane region" description="Helical" evidence="1">
    <location>
        <begin position="225"/>
        <end position="245"/>
    </location>
</feature>
<feature type="transmembrane region" description="Helical" evidence="1">
    <location>
        <begin position="330"/>
        <end position="356"/>
    </location>
</feature>
<feature type="transmembrane region" description="Helical" evidence="1">
    <location>
        <begin position="294"/>
        <end position="318"/>
    </location>
</feature>
<feature type="transmembrane region" description="Helical" evidence="1">
    <location>
        <begin position="181"/>
        <end position="213"/>
    </location>
</feature>
<protein>
    <submittedName>
        <fullName evidence="2">Uncharacterized protein</fullName>
    </submittedName>
</protein>
<feature type="transmembrane region" description="Helical" evidence="1">
    <location>
        <begin position="107"/>
        <end position="128"/>
    </location>
</feature>